<evidence type="ECO:0000313" key="2">
    <source>
        <dbReference type="EMBL" id="KAK7075528.1"/>
    </source>
</evidence>
<feature type="transmembrane region" description="Helical" evidence="1">
    <location>
        <begin position="35"/>
        <end position="61"/>
    </location>
</feature>
<keyword evidence="3" id="KW-1185">Reference proteome</keyword>
<dbReference type="Proteomes" id="UP001381693">
    <property type="component" value="Unassembled WGS sequence"/>
</dbReference>
<dbReference type="PANTHER" id="PTHR39074:SF1">
    <property type="entry name" value="AGAP007547-PA"/>
    <property type="match status" value="1"/>
</dbReference>
<comment type="caution">
    <text evidence="2">The sequence shown here is derived from an EMBL/GenBank/DDBJ whole genome shotgun (WGS) entry which is preliminary data.</text>
</comment>
<accession>A0AAN8X6T9</accession>
<dbReference type="EMBL" id="JAXCGZ010010477">
    <property type="protein sequence ID" value="KAK7075528.1"/>
    <property type="molecule type" value="Genomic_DNA"/>
</dbReference>
<reference evidence="2 3" key="1">
    <citation type="submission" date="2023-11" db="EMBL/GenBank/DDBJ databases">
        <title>Halocaridina rubra genome assembly.</title>
        <authorList>
            <person name="Smith C."/>
        </authorList>
    </citation>
    <scope>NUCLEOTIDE SEQUENCE [LARGE SCALE GENOMIC DNA]</scope>
    <source>
        <strain evidence="2">EP-1</strain>
        <tissue evidence="2">Whole</tissue>
    </source>
</reference>
<organism evidence="2 3">
    <name type="scientific">Halocaridina rubra</name>
    <name type="common">Hawaiian red shrimp</name>
    <dbReference type="NCBI Taxonomy" id="373956"/>
    <lineage>
        <taxon>Eukaryota</taxon>
        <taxon>Metazoa</taxon>
        <taxon>Ecdysozoa</taxon>
        <taxon>Arthropoda</taxon>
        <taxon>Crustacea</taxon>
        <taxon>Multicrustacea</taxon>
        <taxon>Malacostraca</taxon>
        <taxon>Eumalacostraca</taxon>
        <taxon>Eucarida</taxon>
        <taxon>Decapoda</taxon>
        <taxon>Pleocyemata</taxon>
        <taxon>Caridea</taxon>
        <taxon>Atyoidea</taxon>
        <taxon>Atyidae</taxon>
        <taxon>Halocaridina</taxon>
    </lineage>
</organism>
<feature type="transmembrane region" description="Helical" evidence="1">
    <location>
        <begin position="171"/>
        <end position="189"/>
    </location>
</feature>
<sequence>MKKIINGYSDKYKMDQLPQHVRSTEGHKYGHSKTAIVGAILGFLVPVLLPFFHLGIISHLWDEFNFKVDRRGCSCSCWDTIFKGIYERGPAGYKHVYFNITSNSFKIWSVTVLAILLLYESVKKVIRLYFSGQIRLSMLVLLLASIYPHYYSWWSYFNYWNDDFYSQWSHQLFFSFTELASTVSVVYLLDKQVSITAKRVLIIIDIAVLHILSSSFDQFVDNVVNGNGMLHQVLRDIFFMIPDILHVVLPFLELRKLARSLDLPTAYVVSNKEFFFSVTFIISGWIICLIL</sequence>
<keyword evidence="1" id="KW-0812">Transmembrane</keyword>
<keyword evidence="1" id="KW-0472">Membrane</keyword>
<evidence type="ECO:0000256" key="1">
    <source>
        <dbReference type="SAM" id="Phobius"/>
    </source>
</evidence>
<dbReference type="AlphaFoldDB" id="A0AAN8X6T9"/>
<protein>
    <submittedName>
        <fullName evidence="2">Uncharacterized protein</fullName>
    </submittedName>
</protein>
<gene>
    <name evidence="2" type="ORF">SK128_026795</name>
</gene>
<feature type="transmembrane region" description="Helical" evidence="1">
    <location>
        <begin position="105"/>
        <end position="122"/>
    </location>
</feature>
<proteinExistence type="predicted"/>
<dbReference type="PANTHER" id="PTHR39074">
    <property type="entry name" value="AGAP007547-PA"/>
    <property type="match status" value="1"/>
</dbReference>
<feature type="transmembrane region" description="Helical" evidence="1">
    <location>
        <begin position="134"/>
        <end position="151"/>
    </location>
</feature>
<evidence type="ECO:0000313" key="3">
    <source>
        <dbReference type="Proteomes" id="UP001381693"/>
    </source>
</evidence>
<name>A0AAN8X6T9_HALRR</name>
<keyword evidence="1" id="KW-1133">Transmembrane helix</keyword>